<keyword evidence="6 9" id="KW-0472">Membrane</keyword>
<keyword evidence="7 8" id="KW-0407">Ion channel</keyword>
<keyword evidence="2 8" id="KW-0813">Transport</keyword>
<proteinExistence type="inferred from homology"/>
<dbReference type="InterPro" id="IPR003280">
    <property type="entry name" value="2pore_dom_K_chnl"/>
</dbReference>
<evidence type="ECO:0000256" key="3">
    <source>
        <dbReference type="ARBA" id="ARBA00022692"/>
    </source>
</evidence>
<feature type="domain" description="Potassium channel" evidence="10">
    <location>
        <begin position="105"/>
        <end position="172"/>
    </location>
</feature>
<dbReference type="WBParaSite" id="nRc.2.0.1.t18278-RA">
    <property type="protein sequence ID" value="nRc.2.0.1.t18278-RA"/>
    <property type="gene ID" value="nRc.2.0.1.g18278"/>
</dbReference>
<feature type="transmembrane region" description="Helical" evidence="9">
    <location>
        <begin position="147"/>
        <end position="168"/>
    </location>
</feature>
<dbReference type="SUPFAM" id="SSF81324">
    <property type="entry name" value="Voltage-gated potassium channels"/>
    <property type="match status" value="2"/>
</dbReference>
<evidence type="ECO:0000313" key="11">
    <source>
        <dbReference type="Proteomes" id="UP000887565"/>
    </source>
</evidence>
<protein>
    <submittedName>
        <fullName evidence="12">Potassium channel domain-containing protein</fullName>
    </submittedName>
</protein>
<evidence type="ECO:0000256" key="8">
    <source>
        <dbReference type="RuleBase" id="RU003857"/>
    </source>
</evidence>
<dbReference type="GO" id="GO:0030322">
    <property type="term" value="P:stabilization of membrane potential"/>
    <property type="evidence" value="ECO:0007669"/>
    <property type="project" value="TreeGrafter"/>
</dbReference>
<reference evidence="12" key="1">
    <citation type="submission" date="2022-11" db="UniProtKB">
        <authorList>
            <consortium name="WormBaseParasite"/>
        </authorList>
    </citation>
    <scope>IDENTIFICATION</scope>
</reference>
<dbReference type="PRINTS" id="PR01333">
    <property type="entry name" value="2POREKCHANEL"/>
</dbReference>
<sequence length="374" mass="43082">MIPLIRFEYAGKVWERIKILSPHVGFVLILIVYLCIGSIVFGLIEKPNAKKCESENRRLVAKKQRELLIKIDRYKMDGRTLNEAQKEFDSFIREIYKIYKKNGSKFLYSINDGDGSWNFMQAFFFGLTTILSIGYGADVPVTFQGRIFCLIFVVIGLPLTMVTLANVAKFLSQLITWIYTCSLIKFSKLTDRFYQILDRVSESSRNSKFITRIRRNSSIGSKNCDEKMAQLLWDNLDQASVVRVPIWLMFTLILLYICLGALTFGPLENWSFAESFYFSFVSVFAVGFGDLTPKNPAYLWWACFYVLGGLVLATTCIDAVGVHYANDIHNVGRRLRRTNPIGWLKIMQEKRLRAMKRQSVWNMFQIVAAVSQVK</sequence>
<dbReference type="Proteomes" id="UP000887565">
    <property type="component" value="Unplaced"/>
</dbReference>
<keyword evidence="5 8" id="KW-0406">Ion transport</keyword>
<evidence type="ECO:0000256" key="1">
    <source>
        <dbReference type="ARBA" id="ARBA00004141"/>
    </source>
</evidence>
<feature type="transmembrane region" description="Helical" evidence="9">
    <location>
        <begin position="244"/>
        <end position="264"/>
    </location>
</feature>
<evidence type="ECO:0000256" key="7">
    <source>
        <dbReference type="ARBA" id="ARBA00023303"/>
    </source>
</evidence>
<dbReference type="PANTHER" id="PTHR11003">
    <property type="entry name" value="POTASSIUM CHANNEL, SUBFAMILY K"/>
    <property type="match status" value="1"/>
</dbReference>
<name>A0A915IWS5_ROMCU</name>
<comment type="subcellular location">
    <subcellularLocation>
        <location evidence="1">Membrane</location>
        <topology evidence="1">Multi-pass membrane protein</topology>
    </subcellularLocation>
</comment>
<evidence type="ECO:0000256" key="5">
    <source>
        <dbReference type="ARBA" id="ARBA00023065"/>
    </source>
</evidence>
<dbReference type="InterPro" id="IPR013099">
    <property type="entry name" value="K_chnl_dom"/>
</dbReference>
<accession>A0A915IWS5</accession>
<organism evidence="11 12">
    <name type="scientific">Romanomermis culicivorax</name>
    <name type="common">Nematode worm</name>
    <dbReference type="NCBI Taxonomy" id="13658"/>
    <lineage>
        <taxon>Eukaryota</taxon>
        <taxon>Metazoa</taxon>
        <taxon>Ecdysozoa</taxon>
        <taxon>Nematoda</taxon>
        <taxon>Enoplea</taxon>
        <taxon>Dorylaimia</taxon>
        <taxon>Mermithida</taxon>
        <taxon>Mermithoidea</taxon>
        <taxon>Mermithidae</taxon>
        <taxon>Romanomermis</taxon>
    </lineage>
</organism>
<feature type="transmembrane region" description="Helical" evidence="9">
    <location>
        <begin position="298"/>
        <end position="325"/>
    </location>
</feature>
<dbReference type="AlphaFoldDB" id="A0A915IWS5"/>
<dbReference type="Pfam" id="PF07885">
    <property type="entry name" value="Ion_trans_2"/>
    <property type="match status" value="2"/>
</dbReference>
<feature type="transmembrane region" description="Helical" evidence="9">
    <location>
        <begin position="20"/>
        <end position="44"/>
    </location>
</feature>
<dbReference type="GO" id="GO:0022841">
    <property type="term" value="F:potassium ion leak channel activity"/>
    <property type="evidence" value="ECO:0007669"/>
    <property type="project" value="TreeGrafter"/>
</dbReference>
<dbReference type="OMA" id="HYANDIH"/>
<evidence type="ECO:0000256" key="9">
    <source>
        <dbReference type="SAM" id="Phobius"/>
    </source>
</evidence>
<dbReference type="PANTHER" id="PTHR11003:SF113">
    <property type="entry name" value="FIBRONECTIN TYPE-III DOMAIN-CONTAINING PROTEIN"/>
    <property type="match status" value="1"/>
</dbReference>
<evidence type="ECO:0000313" key="12">
    <source>
        <dbReference type="WBParaSite" id="nRc.2.0.1.t18278-RA"/>
    </source>
</evidence>
<feature type="transmembrane region" description="Helical" evidence="9">
    <location>
        <begin position="276"/>
        <end position="292"/>
    </location>
</feature>
<dbReference type="GO" id="GO:0015271">
    <property type="term" value="F:outward rectifier potassium channel activity"/>
    <property type="evidence" value="ECO:0007669"/>
    <property type="project" value="TreeGrafter"/>
</dbReference>
<keyword evidence="4 9" id="KW-1133">Transmembrane helix</keyword>
<comment type="similarity">
    <text evidence="8">Belongs to the two pore domain potassium channel (TC 1.A.1.8) family.</text>
</comment>
<dbReference type="Gene3D" id="1.10.287.70">
    <property type="match status" value="1"/>
</dbReference>
<evidence type="ECO:0000256" key="6">
    <source>
        <dbReference type="ARBA" id="ARBA00023136"/>
    </source>
</evidence>
<feature type="transmembrane region" description="Helical" evidence="9">
    <location>
        <begin position="117"/>
        <end position="135"/>
    </location>
</feature>
<feature type="domain" description="Potassium channel" evidence="10">
    <location>
        <begin position="253"/>
        <end position="321"/>
    </location>
</feature>
<dbReference type="GO" id="GO:0005886">
    <property type="term" value="C:plasma membrane"/>
    <property type="evidence" value="ECO:0007669"/>
    <property type="project" value="TreeGrafter"/>
</dbReference>
<keyword evidence="11" id="KW-1185">Reference proteome</keyword>
<evidence type="ECO:0000256" key="4">
    <source>
        <dbReference type="ARBA" id="ARBA00022989"/>
    </source>
</evidence>
<keyword evidence="3 8" id="KW-0812">Transmembrane</keyword>
<evidence type="ECO:0000256" key="2">
    <source>
        <dbReference type="ARBA" id="ARBA00022448"/>
    </source>
</evidence>
<evidence type="ECO:0000259" key="10">
    <source>
        <dbReference type="Pfam" id="PF07885"/>
    </source>
</evidence>